<evidence type="ECO:0000256" key="2">
    <source>
        <dbReference type="ARBA" id="ARBA00022748"/>
    </source>
</evidence>
<dbReference type="InterPro" id="IPR000866">
    <property type="entry name" value="AhpC/TSA"/>
</dbReference>
<feature type="domain" description="Thioredoxin" evidence="6">
    <location>
        <begin position="328"/>
        <end position="475"/>
    </location>
</feature>
<keyword evidence="5" id="KW-0732">Signal</keyword>
<dbReference type="EMBL" id="CP029346">
    <property type="protein sequence ID" value="AWL09174.1"/>
    <property type="molecule type" value="Genomic_DNA"/>
</dbReference>
<feature type="chain" id="PRO_5015689422" description="Thioredoxin domain-containing protein" evidence="5">
    <location>
        <begin position="20"/>
        <end position="483"/>
    </location>
</feature>
<dbReference type="PANTHER" id="PTHR42852">
    <property type="entry name" value="THIOL:DISULFIDE INTERCHANGE PROTEIN DSBE"/>
    <property type="match status" value="1"/>
</dbReference>
<sequence>MKVFFLACSILLCGFGSIAQVKKTNTQATPSAGFLIKGKINGIASGEIYLAHYFGSTQQVIKDTAQADGQGNFLFQGKEDLPKGLYLISFSKNKYLDIIIGNTQFSFETDTLDPINHMKFQNSAENEAFFSFQKEMGKRYVDLRKLEMERKDLGQIAAIRKEIVQYQQSWFEKNKQLFVSKLVKATFEPEIPPFKKKMSTPKDSSEFYQYQFSYYKKHFFDNLDLNDERFIRTPFLQKKLEKYFEDLVVQQPDSITKDADLLLAKIKNRDVRRYVIYKISSTYENSNIVGTDAAFAHMGEKYYVGEPALWDTTTIRQMRDRIKVLKPLLIGKRIPELYLTDPSGKRLTTAAIPGEYTLVYFYDPDCSHCKEETPKLMAQANYFKSKKISVLATSIARNKQQWTDFIKEYKMESVYNGIDIHQNAKTGKEEYFNNFLQTFDIYSTPIIYVLDKNKRIIGKKIPTDKIQDFITFYENRQKELGIK</sequence>
<dbReference type="GO" id="GO:0030313">
    <property type="term" value="C:cell envelope"/>
    <property type="evidence" value="ECO:0007669"/>
    <property type="project" value="UniProtKB-SubCell"/>
</dbReference>
<evidence type="ECO:0000256" key="1">
    <source>
        <dbReference type="ARBA" id="ARBA00004196"/>
    </source>
</evidence>
<comment type="subcellular location">
    <subcellularLocation>
        <location evidence="1">Cell envelope</location>
    </subcellularLocation>
</comment>
<evidence type="ECO:0000313" key="7">
    <source>
        <dbReference type="EMBL" id="AWL09174.1"/>
    </source>
</evidence>
<name>A0A2S2DUU6_9BACT</name>
<dbReference type="InterPro" id="IPR050553">
    <property type="entry name" value="Thioredoxin_ResA/DsbE_sf"/>
</dbReference>
<evidence type="ECO:0000256" key="3">
    <source>
        <dbReference type="ARBA" id="ARBA00023157"/>
    </source>
</evidence>
<dbReference type="PANTHER" id="PTHR42852:SF6">
    <property type="entry name" value="THIOL:DISULFIDE INTERCHANGE PROTEIN DSBE"/>
    <property type="match status" value="1"/>
</dbReference>
<dbReference type="RefSeq" id="WP_109322873.1">
    <property type="nucleotide sequence ID" value="NZ_CP029346.1"/>
</dbReference>
<dbReference type="PROSITE" id="PS51352">
    <property type="entry name" value="THIOREDOXIN_2"/>
    <property type="match status" value="1"/>
</dbReference>
<dbReference type="AlphaFoldDB" id="A0A2S2DUU6"/>
<proteinExistence type="predicted"/>
<keyword evidence="8" id="KW-1185">Reference proteome</keyword>
<dbReference type="InterPro" id="IPR025380">
    <property type="entry name" value="DUF4369"/>
</dbReference>
<evidence type="ECO:0000256" key="5">
    <source>
        <dbReference type="SAM" id="SignalP"/>
    </source>
</evidence>
<evidence type="ECO:0000259" key="6">
    <source>
        <dbReference type="PROSITE" id="PS51352"/>
    </source>
</evidence>
<evidence type="ECO:0000313" key="8">
    <source>
        <dbReference type="Proteomes" id="UP000245468"/>
    </source>
</evidence>
<organism evidence="7 8">
    <name type="scientific">Aquirufa nivalisilvae</name>
    <dbReference type="NCBI Taxonomy" id="2516557"/>
    <lineage>
        <taxon>Bacteria</taxon>
        <taxon>Pseudomonadati</taxon>
        <taxon>Bacteroidota</taxon>
        <taxon>Cytophagia</taxon>
        <taxon>Cytophagales</taxon>
        <taxon>Flectobacillaceae</taxon>
        <taxon>Aquirufa</taxon>
    </lineage>
</organism>
<keyword evidence="3" id="KW-1015">Disulfide bond</keyword>
<dbReference type="Pfam" id="PF00578">
    <property type="entry name" value="AhpC-TSA"/>
    <property type="match status" value="1"/>
</dbReference>
<dbReference type="InterPro" id="IPR013766">
    <property type="entry name" value="Thioredoxin_domain"/>
</dbReference>
<dbReference type="SUPFAM" id="SSF52833">
    <property type="entry name" value="Thioredoxin-like"/>
    <property type="match status" value="1"/>
</dbReference>
<gene>
    <name evidence="7" type="ORF">HME7025_01313</name>
</gene>
<dbReference type="Pfam" id="PF14289">
    <property type="entry name" value="DUF4369"/>
    <property type="match status" value="1"/>
</dbReference>
<dbReference type="OrthoDB" id="6399635at2"/>
<dbReference type="KEGG" id="psez:HME7025_01313"/>
<accession>A0A2S2DUU6</accession>
<protein>
    <recommendedName>
        <fullName evidence="6">Thioredoxin domain-containing protein</fullName>
    </recommendedName>
</protein>
<dbReference type="Proteomes" id="UP000245468">
    <property type="component" value="Chromosome"/>
</dbReference>
<dbReference type="GO" id="GO:0017004">
    <property type="term" value="P:cytochrome complex assembly"/>
    <property type="evidence" value="ECO:0007669"/>
    <property type="project" value="UniProtKB-KW"/>
</dbReference>
<keyword evidence="2" id="KW-0201">Cytochrome c-type biogenesis</keyword>
<dbReference type="Gene3D" id="3.40.30.10">
    <property type="entry name" value="Glutaredoxin"/>
    <property type="match status" value="1"/>
</dbReference>
<dbReference type="InterPro" id="IPR036249">
    <property type="entry name" value="Thioredoxin-like_sf"/>
</dbReference>
<evidence type="ECO:0000256" key="4">
    <source>
        <dbReference type="ARBA" id="ARBA00023284"/>
    </source>
</evidence>
<dbReference type="CDD" id="cd02966">
    <property type="entry name" value="TlpA_like_family"/>
    <property type="match status" value="1"/>
</dbReference>
<keyword evidence="4" id="KW-0676">Redox-active center</keyword>
<reference evidence="8" key="1">
    <citation type="submission" date="2018-05" db="EMBL/GenBank/DDBJ databases">
        <title>Pseudarcicella sp. HME7025 Genome sequencing and assembly.</title>
        <authorList>
            <person name="Kim H."/>
            <person name="Kang H."/>
            <person name="Joh K."/>
        </authorList>
    </citation>
    <scope>NUCLEOTIDE SEQUENCE [LARGE SCALE GENOMIC DNA]</scope>
    <source>
        <strain evidence="8">HME7025</strain>
    </source>
</reference>
<feature type="signal peptide" evidence="5">
    <location>
        <begin position="1"/>
        <end position="19"/>
    </location>
</feature>